<comment type="subcellular location">
    <subcellularLocation>
        <location evidence="1">Periplasm</location>
    </subcellularLocation>
</comment>
<evidence type="ECO:0000256" key="1">
    <source>
        <dbReference type="ARBA" id="ARBA00004418"/>
    </source>
</evidence>
<keyword evidence="5" id="KW-1185">Reference proteome</keyword>
<dbReference type="InterPro" id="IPR006059">
    <property type="entry name" value="SBP"/>
</dbReference>
<keyword evidence="3" id="KW-0732">Signal</keyword>
<feature type="chain" id="PRO_5037869970" evidence="3">
    <location>
        <begin position="22"/>
        <end position="402"/>
    </location>
</feature>
<protein>
    <submittedName>
        <fullName evidence="4">Sugar ABC transporter substrate-binding protein</fullName>
    </submittedName>
</protein>
<dbReference type="RefSeq" id="WP_189612898.1">
    <property type="nucleotide sequence ID" value="NZ_BMXR01000015.1"/>
</dbReference>
<dbReference type="EMBL" id="BMXR01000015">
    <property type="protein sequence ID" value="GGX71987.1"/>
    <property type="molecule type" value="Genomic_DNA"/>
</dbReference>
<comment type="caution">
    <text evidence="4">The sequence shown here is derived from an EMBL/GenBank/DDBJ whole genome shotgun (WGS) entry which is preliminary data.</text>
</comment>
<dbReference type="PANTHER" id="PTHR43649">
    <property type="entry name" value="ARABINOSE-BINDING PROTEIN-RELATED"/>
    <property type="match status" value="1"/>
</dbReference>
<feature type="signal peptide" evidence="3">
    <location>
        <begin position="1"/>
        <end position="21"/>
    </location>
</feature>
<dbReference type="GO" id="GO:0042597">
    <property type="term" value="C:periplasmic space"/>
    <property type="evidence" value="ECO:0007669"/>
    <property type="project" value="UniProtKB-SubCell"/>
</dbReference>
<dbReference type="PANTHER" id="PTHR43649:SF12">
    <property type="entry name" value="DIACETYLCHITOBIOSE BINDING PROTEIN DASA"/>
    <property type="match status" value="1"/>
</dbReference>
<proteinExistence type="inferred from homology"/>
<dbReference type="InterPro" id="IPR050490">
    <property type="entry name" value="Bact_solute-bd_prot1"/>
</dbReference>
<organism evidence="4 5">
    <name type="scientific">Saccharospirillum salsuginis</name>
    <dbReference type="NCBI Taxonomy" id="418750"/>
    <lineage>
        <taxon>Bacteria</taxon>
        <taxon>Pseudomonadati</taxon>
        <taxon>Pseudomonadota</taxon>
        <taxon>Gammaproteobacteria</taxon>
        <taxon>Oceanospirillales</taxon>
        <taxon>Saccharospirillaceae</taxon>
        <taxon>Saccharospirillum</taxon>
    </lineage>
</organism>
<reference evidence="4" key="1">
    <citation type="journal article" date="2014" name="Int. J. Syst. Evol. Microbiol.">
        <title>Complete genome sequence of Corynebacterium casei LMG S-19264T (=DSM 44701T), isolated from a smear-ripened cheese.</title>
        <authorList>
            <consortium name="US DOE Joint Genome Institute (JGI-PGF)"/>
            <person name="Walter F."/>
            <person name="Albersmeier A."/>
            <person name="Kalinowski J."/>
            <person name="Ruckert C."/>
        </authorList>
    </citation>
    <scope>NUCLEOTIDE SEQUENCE</scope>
    <source>
        <strain evidence="4">KCTC 22169</strain>
    </source>
</reference>
<name>A0A918KSS5_9GAMM</name>
<dbReference type="Proteomes" id="UP000626148">
    <property type="component" value="Unassembled WGS sequence"/>
</dbReference>
<dbReference type="SUPFAM" id="SSF53850">
    <property type="entry name" value="Periplasmic binding protein-like II"/>
    <property type="match status" value="1"/>
</dbReference>
<gene>
    <name evidence="4" type="ORF">GCM10007392_44220</name>
</gene>
<evidence type="ECO:0000256" key="2">
    <source>
        <dbReference type="ARBA" id="ARBA00008520"/>
    </source>
</evidence>
<accession>A0A918KSS5</accession>
<comment type="similarity">
    <text evidence="2">Belongs to the bacterial solute-binding protein 1 family.</text>
</comment>
<dbReference type="Gene3D" id="3.40.190.10">
    <property type="entry name" value="Periplasmic binding protein-like II"/>
    <property type="match status" value="2"/>
</dbReference>
<dbReference type="AlphaFoldDB" id="A0A918KSS5"/>
<evidence type="ECO:0000313" key="4">
    <source>
        <dbReference type="EMBL" id="GGX71987.1"/>
    </source>
</evidence>
<sequence length="402" mass="43615">MRKLTLAALLGSALVATGVQAECDFDNPEPVSILANSFEAWKVVTDAMAECGNFEAELDNEFRTKQPTAFASSPSLYEIGGVSNSTITPLLNRDLIRPLDDLVAKYGDQVRPAQLIKFDGEVKAVAMMINTQHLMYRTDIFDQLGLDVPTTWHEVLRAAETIREAGVVDYPLGGTFQTGWNLGEEFVNIYLGYGGEFFNSSEPAVNNDNGVKTLELMKALTEYMDPEYLVSDSTYVQQQFQQGKIAMANLWSSRAAAMNNEAESSVVGKVGMAAAPAVVDGGKPATTLWWDGIVIAKNLSDEAAENAFRVALEGLDEDMVRKHREVAAWLVPGYEPTPLAKGAIESVQGGAPSYPSRVEIGLMHTALGNNVADFLTGKQSAEATLRAIESDYRTAAEEQGLL</sequence>
<dbReference type="Pfam" id="PF01547">
    <property type="entry name" value="SBP_bac_1"/>
    <property type="match status" value="1"/>
</dbReference>
<evidence type="ECO:0000256" key="3">
    <source>
        <dbReference type="SAM" id="SignalP"/>
    </source>
</evidence>
<reference evidence="4" key="2">
    <citation type="submission" date="2020-09" db="EMBL/GenBank/DDBJ databases">
        <authorList>
            <person name="Sun Q."/>
            <person name="Kim S."/>
        </authorList>
    </citation>
    <scope>NUCLEOTIDE SEQUENCE</scope>
    <source>
        <strain evidence="4">KCTC 22169</strain>
    </source>
</reference>
<evidence type="ECO:0000313" key="5">
    <source>
        <dbReference type="Proteomes" id="UP000626148"/>
    </source>
</evidence>